<dbReference type="SUPFAM" id="SSF48371">
    <property type="entry name" value="ARM repeat"/>
    <property type="match status" value="2"/>
</dbReference>
<feature type="compositionally biased region" description="Basic residues" evidence="5">
    <location>
        <begin position="248"/>
        <end position="257"/>
    </location>
</feature>
<dbReference type="InterPro" id="IPR016024">
    <property type="entry name" value="ARM-type_fold"/>
</dbReference>
<evidence type="ECO:0000256" key="2">
    <source>
        <dbReference type="ARBA" id="ARBA00022737"/>
    </source>
</evidence>
<feature type="compositionally biased region" description="Basic and acidic residues" evidence="5">
    <location>
        <begin position="665"/>
        <end position="685"/>
    </location>
</feature>
<name>A0A0C2XEG4_AMAMK</name>
<keyword evidence="7" id="KW-1185">Reference proteome</keyword>
<feature type="region of interest" description="Disordered" evidence="5">
    <location>
        <begin position="665"/>
        <end position="712"/>
    </location>
</feature>
<proteinExistence type="predicted"/>
<dbReference type="GO" id="GO:0003723">
    <property type="term" value="F:RNA binding"/>
    <property type="evidence" value="ECO:0007669"/>
    <property type="project" value="InterPro"/>
</dbReference>
<evidence type="ECO:0000256" key="3">
    <source>
        <dbReference type="ARBA" id="ARBA00030932"/>
    </source>
</evidence>
<evidence type="ECO:0000256" key="1">
    <source>
        <dbReference type="ARBA" id="ARBA00016427"/>
    </source>
</evidence>
<dbReference type="GO" id="GO:0000447">
    <property type="term" value="P:endonucleolytic cleavage in ITS1 to separate SSU-rRNA from 5.8S rRNA and LSU-rRNA from tricistronic rRNA transcript (SSU-rRNA, 5.8S rRNA, LSU-rRNA)"/>
    <property type="evidence" value="ECO:0007669"/>
    <property type="project" value="TreeGrafter"/>
</dbReference>
<feature type="compositionally biased region" description="Polar residues" evidence="5">
    <location>
        <begin position="37"/>
        <end position="49"/>
    </location>
</feature>
<dbReference type="Proteomes" id="UP000054549">
    <property type="component" value="Unassembled WGS sequence"/>
</dbReference>
<dbReference type="InterPro" id="IPR011989">
    <property type="entry name" value="ARM-like"/>
</dbReference>
<evidence type="ECO:0000313" key="7">
    <source>
        <dbReference type="Proteomes" id="UP000054549"/>
    </source>
</evidence>
<dbReference type="InterPro" id="IPR001313">
    <property type="entry name" value="Pumilio_RNA-bd_rpt"/>
</dbReference>
<dbReference type="GO" id="GO:0000472">
    <property type="term" value="P:endonucleolytic cleavage to generate mature 5'-end of SSU-rRNA from (SSU-rRNA, 5.8S rRNA, LSU-rRNA)"/>
    <property type="evidence" value="ECO:0007669"/>
    <property type="project" value="TreeGrafter"/>
</dbReference>
<dbReference type="HOGENOM" id="CLU_008720_0_0_1"/>
<feature type="region of interest" description="Disordered" evidence="5">
    <location>
        <begin position="244"/>
        <end position="281"/>
    </location>
</feature>
<dbReference type="PANTHER" id="PTHR13102">
    <property type="entry name" value="NUCLEOLAR PROTEIN 9"/>
    <property type="match status" value="1"/>
</dbReference>
<dbReference type="STRING" id="946122.A0A0C2XEG4"/>
<dbReference type="AlphaFoldDB" id="A0A0C2XEG4"/>
<organism evidence="6 7">
    <name type="scientific">Amanita muscaria (strain Koide BX008)</name>
    <dbReference type="NCBI Taxonomy" id="946122"/>
    <lineage>
        <taxon>Eukaryota</taxon>
        <taxon>Fungi</taxon>
        <taxon>Dikarya</taxon>
        <taxon>Basidiomycota</taxon>
        <taxon>Agaricomycotina</taxon>
        <taxon>Agaricomycetes</taxon>
        <taxon>Agaricomycetidae</taxon>
        <taxon>Agaricales</taxon>
        <taxon>Pluteineae</taxon>
        <taxon>Amanitaceae</taxon>
        <taxon>Amanita</taxon>
    </lineage>
</organism>
<feature type="compositionally biased region" description="Basic residues" evidence="5">
    <location>
        <begin position="767"/>
        <end position="776"/>
    </location>
</feature>
<dbReference type="GO" id="GO:0005730">
    <property type="term" value="C:nucleolus"/>
    <property type="evidence" value="ECO:0007669"/>
    <property type="project" value="TreeGrafter"/>
</dbReference>
<dbReference type="EMBL" id="KN818232">
    <property type="protein sequence ID" value="KIL67213.1"/>
    <property type="molecule type" value="Genomic_DNA"/>
</dbReference>
<protein>
    <recommendedName>
        <fullName evidence="1">Nucleolar protein 9</fullName>
    </recommendedName>
    <alternativeName>
        <fullName evidence="3 4">Pumilio domain-containing protein NOP9</fullName>
    </alternativeName>
</protein>
<dbReference type="InterPro" id="IPR040000">
    <property type="entry name" value="NOP9"/>
</dbReference>
<dbReference type="GO" id="GO:0030686">
    <property type="term" value="C:90S preribosome"/>
    <property type="evidence" value="ECO:0007669"/>
    <property type="project" value="TreeGrafter"/>
</dbReference>
<dbReference type="GO" id="GO:0030688">
    <property type="term" value="C:preribosome, small subunit precursor"/>
    <property type="evidence" value="ECO:0007669"/>
    <property type="project" value="TreeGrafter"/>
</dbReference>
<dbReference type="Pfam" id="PF22493">
    <property type="entry name" value="PUF_NOP9"/>
    <property type="match status" value="1"/>
</dbReference>
<feature type="compositionally biased region" description="Basic and acidic residues" evidence="5">
    <location>
        <begin position="735"/>
        <end position="746"/>
    </location>
</feature>
<gene>
    <name evidence="6" type="ORF">M378DRAFT_74071</name>
</gene>
<dbReference type="OrthoDB" id="392571at2759"/>
<evidence type="ECO:0000313" key="6">
    <source>
        <dbReference type="EMBL" id="KIL67213.1"/>
    </source>
</evidence>
<evidence type="ECO:0000256" key="5">
    <source>
        <dbReference type="SAM" id="MobiDB-lite"/>
    </source>
</evidence>
<reference evidence="6 7" key="1">
    <citation type="submission" date="2014-04" db="EMBL/GenBank/DDBJ databases">
        <title>Evolutionary Origins and Diversification of the Mycorrhizal Mutualists.</title>
        <authorList>
            <consortium name="DOE Joint Genome Institute"/>
            <consortium name="Mycorrhizal Genomics Consortium"/>
            <person name="Kohler A."/>
            <person name="Kuo A."/>
            <person name="Nagy L.G."/>
            <person name="Floudas D."/>
            <person name="Copeland A."/>
            <person name="Barry K.W."/>
            <person name="Cichocki N."/>
            <person name="Veneault-Fourrey C."/>
            <person name="LaButti K."/>
            <person name="Lindquist E.A."/>
            <person name="Lipzen A."/>
            <person name="Lundell T."/>
            <person name="Morin E."/>
            <person name="Murat C."/>
            <person name="Riley R."/>
            <person name="Ohm R."/>
            <person name="Sun H."/>
            <person name="Tunlid A."/>
            <person name="Henrissat B."/>
            <person name="Grigoriev I.V."/>
            <person name="Hibbett D.S."/>
            <person name="Martin F."/>
        </authorList>
    </citation>
    <scope>NUCLEOTIDE SEQUENCE [LARGE SCALE GENOMIC DNA]</scope>
    <source>
        <strain evidence="6 7">Koide BX008</strain>
    </source>
</reference>
<feature type="compositionally biased region" description="Basic and acidic residues" evidence="5">
    <location>
        <begin position="15"/>
        <end position="26"/>
    </location>
</feature>
<sequence length="776" mass="87376">MPRENRKRGKKHKKNPEEVADRHEEQPPNDSEELQDELQQPSWMHSTEPVNEFNPEAPYGYVDNDVKAYFRTVDVQIRDWQENEAVEDVSGEDRDPNEERHLFFVAALEEMSGKEKQLATDPECSVILERMAHSMDDFVRRVFVDSLAGSFEIMSKHRFASHVCQTMFTVAKETVSREARGIMPVMAEASERGELRTMSQLVLDVCQEILPSIGSLIMDPFASHVVRSLLVLLNPSLAGEEALNSSLRSKKSQKWKSKQGPMKPLFSEAKGKARQLSGPAVPPKFSQMARQFVESLRKGSSDTEIRALAADKAASPALKMLIEAETEQKMANVSGSLLDSVTMGLVSACLNDESLVAVEPSDYVNTLLRDTTSSHLLEAVISRCPDHVFRVLWKTYFSGKLSRLAVHPVANFVVTKAIGRLSSTELSEACDELDGSWSKLLQSMRITVLRAFVERAATIQSSEDDVIKAICSTFELETAEDKIRVVSCILYLMPLKDLHAKTTENGGKQRIISGRGKGESSGKTELTIHGSQLVQALLRLPEPHNELIIESLNALPIHERIQLAQNPYSSRVYDALLESPTVSLKAKRKTIMGFIGHYHVLVDDRIGSRITDRCWEFADTYLKEKIAKSLFTHDQELAASYYGRFFVRNLNLQLLQRRPDEWRNLQSERKKQKEREHQLTDHASDQSKVAAKTQSDKVVQKRKREHQGSDEIDVLFDSSIGKKIKRTALQTGSQDRTEGKESEKFDASLQGVLGAIKAAPNHESKPKEKRGRSKRL</sequence>
<accession>A0A0C2XEG4</accession>
<dbReference type="GO" id="GO:0000480">
    <property type="term" value="P:endonucleolytic cleavage in 5'-ETS of tricistronic rRNA transcript (SSU-rRNA, 5.8S rRNA, LSU-rRNA)"/>
    <property type="evidence" value="ECO:0007669"/>
    <property type="project" value="TreeGrafter"/>
</dbReference>
<dbReference type="SMART" id="SM00025">
    <property type="entry name" value="Pumilio"/>
    <property type="match status" value="5"/>
</dbReference>
<dbReference type="FunCoup" id="A0A0C2XEG4">
    <property type="interactions" value="500"/>
</dbReference>
<keyword evidence="2" id="KW-0677">Repeat</keyword>
<feature type="compositionally biased region" description="Basic residues" evidence="5">
    <location>
        <begin position="1"/>
        <end position="14"/>
    </location>
</feature>
<feature type="region of interest" description="Disordered" evidence="5">
    <location>
        <begin position="727"/>
        <end position="776"/>
    </location>
</feature>
<evidence type="ECO:0000256" key="4">
    <source>
        <dbReference type="ARBA" id="ARBA00031929"/>
    </source>
</evidence>
<dbReference type="InParanoid" id="A0A0C2XEG4"/>
<dbReference type="GO" id="GO:0000056">
    <property type="term" value="P:ribosomal small subunit export from nucleus"/>
    <property type="evidence" value="ECO:0007669"/>
    <property type="project" value="TreeGrafter"/>
</dbReference>
<dbReference type="PANTHER" id="PTHR13102:SF0">
    <property type="entry name" value="NUCLEOLAR PROTEIN 9"/>
    <property type="match status" value="1"/>
</dbReference>
<feature type="region of interest" description="Disordered" evidence="5">
    <location>
        <begin position="1"/>
        <end position="58"/>
    </location>
</feature>
<dbReference type="Gene3D" id="1.25.10.10">
    <property type="entry name" value="Leucine-rich Repeat Variant"/>
    <property type="match status" value="2"/>
</dbReference>